<keyword evidence="10" id="KW-1185">Reference proteome</keyword>
<organism evidence="9 10">
    <name type="scientific">Microbacterium gilvum</name>
    <dbReference type="NCBI Taxonomy" id="1336204"/>
    <lineage>
        <taxon>Bacteria</taxon>
        <taxon>Bacillati</taxon>
        <taxon>Actinomycetota</taxon>
        <taxon>Actinomycetes</taxon>
        <taxon>Micrococcales</taxon>
        <taxon>Microbacteriaceae</taxon>
        <taxon>Microbacterium</taxon>
    </lineage>
</organism>
<keyword evidence="2" id="KW-1003">Cell membrane</keyword>
<protein>
    <recommendedName>
        <fullName evidence="8">Phosphatidic acid phosphatase type 2/haloperoxidase domain-containing protein</fullName>
    </recommendedName>
</protein>
<evidence type="ECO:0000256" key="6">
    <source>
        <dbReference type="ARBA" id="ARBA00023136"/>
    </source>
</evidence>
<proteinExistence type="predicted"/>
<feature type="domain" description="Phosphatidic acid phosphatase type 2/haloperoxidase" evidence="8">
    <location>
        <begin position="86"/>
        <end position="191"/>
    </location>
</feature>
<evidence type="ECO:0000256" key="5">
    <source>
        <dbReference type="ARBA" id="ARBA00022989"/>
    </source>
</evidence>
<evidence type="ECO:0000259" key="8">
    <source>
        <dbReference type="SMART" id="SM00014"/>
    </source>
</evidence>
<evidence type="ECO:0000256" key="1">
    <source>
        <dbReference type="ARBA" id="ARBA00004651"/>
    </source>
</evidence>
<keyword evidence="3 7" id="KW-0812">Transmembrane</keyword>
<evidence type="ECO:0000313" key="10">
    <source>
        <dbReference type="Proteomes" id="UP001501645"/>
    </source>
</evidence>
<dbReference type="SMART" id="SM00014">
    <property type="entry name" value="acidPPc"/>
    <property type="match status" value="1"/>
</dbReference>
<feature type="transmembrane region" description="Helical" evidence="7">
    <location>
        <begin position="63"/>
        <end position="81"/>
    </location>
</feature>
<evidence type="ECO:0000256" key="3">
    <source>
        <dbReference type="ARBA" id="ARBA00022692"/>
    </source>
</evidence>
<sequence length="210" mass="22428">MRLSRRAEGWWGLGLLVAAAALGYATMLHGIPFAIDTWWAGVLADPPPGARLAFSLLLDEVGGGWWAILVVPLAAAAVLLIRRRRAGALYFALATAASAALVQLLKALFGRERPEDILVIVDEGSFPSGHVANAATVVFALWMIVDRWWMAAIAVVWTLSMAFARTYLSAHWASDTLGGALIGVGVALVLAALLHAPLDAEEQRLRALRG</sequence>
<name>A0ABP9AJK7_9MICO</name>
<dbReference type="Pfam" id="PF01569">
    <property type="entry name" value="PAP2"/>
    <property type="match status" value="1"/>
</dbReference>
<feature type="transmembrane region" description="Helical" evidence="7">
    <location>
        <begin position="88"/>
        <end position="109"/>
    </location>
</feature>
<dbReference type="Gene3D" id="1.20.144.10">
    <property type="entry name" value="Phosphatidic acid phosphatase type 2/haloperoxidase"/>
    <property type="match status" value="1"/>
</dbReference>
<gene>
    <name evidence="9" type="ORF">GCM10023351_28640</name>
</gene>
<reference evidence="10" key="1">
    <citation type="journal article" date="2019" name="Int. J. Syst. Evol. Microbiol.">
        <title>The Global Catalogue of Microorganisms (GCM) 10K type strain sequencing project: providing services to taxonomists for standard genome sequencing and annotation.</title>
        <authorList>
            <consortium name="The Broad Institute Genomics Platform"/>
            <consortium name="The Broad Institute Genome Sequencing Center for Infectious Disease"/>
            <person name="Wu L."/>
            <person name="Ma J."/>
        </authorList>
    </citation>
    <scope>NUCLEOTIDE SEQUENCE [LARGE SCALE GENOMIC DNA]</scope>
    <source>
        <strain evidence="10">JCM 18537</strain>
    </source>
</reference>
<accession>A0ABP9AJK7</accession>
<dbReference type="RefSeq" id="WP_345440525.1">
    <property type="nucleotide sequence ID" value="NZ_BAABKO010000005.1"/>
</dbReference>
<evidence type="ECO:0000256" key="7">
    <source>
        <dbReference type="SAM" id="Phobius"/>
    </source>
</evidence>
<evidence type="ECO:0000256" key="4">
    <source>
        <dbReference type="ARBA" id="ARBA00022801"/>
    </source>
</evidence>
<comment type="caution">
    <text evidence="9">The sequence shown here is derived from an EMBL/GenBank/DDBJ whole genome shotgun (WGS) entry which is preliminary data.</text>
</comment>
<dbReference type="EMBL" id="BAABKO010000005">
    <property type="protein sequence ID" value="GAA4781726.1"/>
    <property type="molecule type" value="Genomic_DNA"/>
</dbReference>
<dbReference type="CDD" id="cd03392">
    <property type="entry name" value="PAP2_like_2"/>
    <property type="match status" value="1"/>
</dbReference>
<dbReference type="PANTHER" id="PTHR14969">
    <property type="entry name" value="SPHINGOSINE-1-PHOSPHATE PHOSPHOHYDROLASE"/>
    <property type="match status" value="1"/>
</dbReference>
<feature type="transmembrane region" description="Helical" evidence="7">
    <location>
        <begin position="180"/>
        <end position="198"/>
    </location>
</feature>
<dbReference type="PANTHER" id="PTHR14969:SF62">
    <property type="entry name" value="DECAPRENYLPHOSPHORYL-5-PHOSPHORIBOSE PHOSPHATASE RV3807C-RELATED"/>
    <property type="match status" value="1"/>
</dbReference>
<comment type="subcellular location">
    <subcellularLocation>
        <location evidence="1">Cell membrane</location>
        <topology evidence="1">Multi-pass membrane protein</topology>
    </subcellularLocation>
</comment>
<feature type="transmembrane region" description="Helical" evidence="7">
    <location>
        <begin position="148"/>
        <end position="168"/>
    </location>
</feature>
<dbReference type="InterPro" id="IPR000326">
    <property type="entry name" value="PAP2/HPO"/>
</dbReference>
<keyword evidence="4" id="KW-0378">Hydrolase</keyword>
<evidence type="ECO:0000256" key="2">
    <source>
        <dbReference type="ARBA" id="ARBA00022475"/>
    </source>
</evidence>
<keyword evidence="6 7" id="KW-0472">Membrane</keyword>
<dbReference type="SUPFAM" id="SSF48317">
    <property type="entry name" value="Acid phosphatase/Vanadium-dependent haloperoxidase"/>
    <property type="match status" value="1"/>
</dbReference>
<dbReference type="Proteomes" id="UP001501645">
    <property type="component" value="Unassembled WGS sequence"/>
</dbReference>
<keyword evidence="5 7" id="KW-1133">Transmembrane helix</keyword>
<dbReference type="InterPro" id="IPR036938">
    <property type="entry name" value="PAP2/HPO_sf"/>
</dbReference>
<evidence type="ECO:0000313" key="9">
    <source>
        <dbReference type="EMBL" id="GAA4781726.1"/>
    </source>
</evidence>